<reference evidence="1 2" key="1">
    <citation type="submission" date="2019-11" db="EMBL/GenBank/DDBJ databases">
        <title>Draft Genome Sequence of Plant Growth-Promoting Rhizosphere-Associated Bacteria.</title>
        <authorList>
            <person name="Vasilyev I.Y."/>
            <person name="Radchenko V."/>
            <person name="Ilnitskaya E.V."/>
        </authorList>
    </citation>
    <scope>NUCLEOTIDE SEQUENCE [LARGE SCALE GENOMIC DNA]</scope>
    <source>
        <strain evidence="1 2">VRA_9sq_n</strain>
    </source>
</reference>
<protein>
    <submittedName>
        <fullName evidence="1">Uncharacterized protein</fullName>
    </submittedName>
</protein>
<dbReference type="AlphaFoldDB" id="A0A6N7TXT4"/>
<dbReference type="RefSeq" id="WP_154313835.1">
    <property type="nucleotide sequence ID" value="NZ_WKKW01000009.1"/>
</dbReference>
<proteinExistence type="predicted"/>
<dbReference type="OrthoDB" id="9880259at2"/>
<evidence type="ECO:0000313" key="1">
    <source>
        <dbReference type="EMBL" id="MSD91687.1"/>
    </source>
</evidence>
<accession>A0A6N7TXT4</accession>
<name>A0A6N7TXT4_9BIFI</name>
<dbReference type="EMBL" id="WKKW01000009">
    <property type="protein sequence ID" value="MSD91687.1"/>
    <property type="molecule type" value="Genomic_DNA"/>
</dbReference>
<sequence length="92" mass="10814">MITLTRVRATQRAQKQYEYYYANDYYLAQEMYRVLELLDEGPIKWAHEQQTEKGLAHWVRVDLPGADKKSYGIVWREMADGTAKVTYIGLIP</sequence>
<organism evidence="1 2">
    <name type="scientific">Bifidobacterium asteroides</name>
    <dbReference type="NCBI Taxonomy" id="1684"/>
    <lineage>
        <taxon>Bacteria</taxon>
        <taxon>Bacillati</taxon>
        <taxon>Actinomycetota</taxon>
        <taxon>Actinomycetes</taxon>
        <taxon>Bifidobacteriales</taxon>
        <taxon>Bifidobacteriaceae</taxon>
        <taxon>Bifidobacterium</taxon>
    </lineage>
</organism>
<comment type="caution">
    <text evidence="1">The sequence shown here is derived from an EMBL/GenBank/DDBJ whole genome shotgun (WGS) entry which is preliminary data.</text>
</comment>
<gene>
    <name evidence="1" type="ORF">GKC41_08545</name>
</gene>
<dbReference type="Proteomes" id="UP000436357">
    <property type="component" value="Unassembled WGS sequence"/>
</dbReference>
<evidence type="ECO:0000313" key="2">
    <source>
        <dbReference type="Proteomes" id="UP000436357"/>
    </source>
</evidence>